<dbReference type="AlphaFoldDB" id="A0A5C5WVS5"/>
<evidence type="ECO:0000313" key="2">
    <source>
        <dbReference type="Proteomes" id="UP000316598"/>
    </source>
</evidence>
<proteinExistence type="predicted"/>
<evidence type="ECO:0000313" key="1">
    <source>
        <dbReference type="EMBL" id="TWT54837.1"/>
    </source>
</evidence>
<keyword evidence="2" id="KW-1185">Reference proteome</keyword>
<comment type="caution">
    <text evidence="1">The sequence shown here is derived from an EMBL/GenBank/DDBJ whole genome shotgun (WGS) entry which is preliminary data.</text>
</comment>
<dbReference type="Proteomes" id="UP000316598">
    <property type="component" value="Unassembled WGS sequence"/>
</dbReference>
<name>A0A5C5WVS5_9BACT</name>
<dbReference type="EMBL" id="SJPI01000001">
    <property type="protein sequence ID" value="TWT54837.1"/>
    <property type="molecule type" value="Genomic_DNA"/>
</dbReference>
<protein>
    <submittedName>
        <fullName evidence="1">Uncharacterized protein</fullName>
    </submittedName>
</protein>
<sequence length="67" mass="7598">MSHRRGVRQRYGEAHFDLGNTNQRQLAPTNVGITKTLTLQTVHRKAAVDIDHLPSRVWQVASRHRGG</sequence>
<organism evidence="1 2">
    <name type="scientific">Rubripirellula amarantea</name>
    <dbReference type="NCBI Taxonomy" id="2527999"/>
    <lineage>
        <taxon>Bacteria</taxon>
        <taxon>Pseudomonadati</taxon>
        <taxon>Planctomycetota</taxon>
        <taxon>Planctomycetia</taxon>
        <taxon>Pirellulales</taxon>
        <taxon>Pirellulaceae</taxon>
        <taxon>Rubripirellula</taxon>
    </lineage>
</organism>
<accession>A0A5C5WVS5</accession>
<gene>
    <name evidence="1" type="ORF">Pla22_24910</name>
</gene>
<reference evidence="1 2" key="1">
    <citation type="submission" date="2019-02" db="EMBL/GenBank/DDBJ databases">
        <title>Deep-cultivation of Planctomycetes and their phenomic and genomic characterization uncovers novel biology.</title>
        <authorList>
            <person name="Wiegand S."/>
            <person name="Jogler M."/>
            <person name="Boedeker C."/>
            <person name="Pinto D."/>
            <person name="Vollmers J."/>
            <person name="Rivas-Marin E."/>
            <person name="Kohn T."/>
            <person name="Peeters S.H."/>
            <person name="Heuer A."/>
            <person name="Rast P."/>
            <person name="Oberbeckmann S."/>
            <person name="Bunk B."/>
            <person name="Jeske O."/>
            <person name="Meyerdierks A."/>
            <person name="Storesund J.E."/>
            <person name="Kallscheuer N."/>
            <person name="Luecker S."/>
            <person name="Lage O.M."/>
            <person name="Pohl T."/>
            <person name="Merkel B.J."/>
            <person name="Hornburger P."/>
            <person name="Mueller R.-W."/>
            <person name="Bruemmer F."/>
            <person name="Labrenz M."/>
            <person name="Spormann A.M."/>
            <person name="Op Den Camp H."/>
            <person name="Overmann J."/>
            <person name="Amann R."/>
            <person name="Jetten M.S.M."/>
            <person name="Mascher T."/>
            <person name="Medema M.H."/>
            <person name="Devos D.P."/>
            <person name="Kaster A.-K."/>
            <person name="Ovreas L."/>
            <person name="Rohde M."/>
            <person name="Galperin M.Y."/>
            <person name="Jogler C."/>
        </authorList>
    </citation>
    <scope>NUCLEOTIDE SEQUENCE [LARGE SCALE GENOMIC DNA]</scope>
    <source>
        <strain evidence="1 2">Pla22</strain>
    </source>
</reference>